<dbReference type="InterPro" id="IPR034660">
    <property type="entry name" value="DinB/YfiT-like"/>
</dbReference>
<dbReference type="Pfam" id="PF12867">
    <property type="entry name" value="DinB_2"/>
    <property type="match status" value="1"/>
</dbReference>
<reference evidence="2" key="1">
    <citation type="submission" date="2023-05" db="EMBL/GenBank/DDBJ databases">
        <title>Comparative genomics of Bacillaceae isolates and their secondary metabolite potential.</title>
        <authorList>
            <person name="Song L."/>
            <person name="Nielsen L.J."/>
            <person name="Mohite O."/>
            <person name="Xu X."/>
            <person name="Weber T."/>
            <person name="Kovacs A.T."/>
        </authorList>
    </citation>
    <scope>NUCLEOTIDE SEQUENCE</scope>
    <source>
        <strain evidence="2">B2_4</strain>
    </source>
</reference>
<feature type="domain" description="DinB-like" evidence="1">
    <location>
        <begin position="8"/>
        <end position="147"/>
    </location>
</feature>
<dbReference type="KEGG" id="pwn:QNH46_11695"/>
<sequence length="156" mass="17758">MGEIIFSQLEFIRGQTLKMVQDLSEEQADIIPAKFRNNIRWNLGHIAFVQDAFAFQLNGRPSLISAQYRSFFANGTSPENWTEDVPRLADIVKVLEQQPKQIASILPGKLDERVSKPYTTSSGFTLDTIGGFLNFCLYHEGMHFSVIKIYKKLIQS</sequence>
<dbReference type="Proteomes" id="UP001177943">
    <property type="component" value="Chromosome"/>
</dbReference>
<protein>
    <submittedName>
        <fullName evidence="2">DinB family protein</fullName>
    </submittedName>
</protein>
<evidence type="ECO:0000313" key="2">
    <source>
        <dbReference type="EMBL" id="WHX51254.1"/>
    </source>
</evidence>
<accession>A0AA95I621</accession>
<dbReference type="Gene3D" id="1.20.120.450">
    <property type="entry name" value="dinb family like domain"/>
    <property type="match status" value="1"/>
</dbReference>
<evidence type="ECO:0000259" key="1">
    <source>
        <dbReference type="Pfam" id="PF12867"/>
    </source>
</evidence>
<dbReference type="EMBL" id="CP126084">
    <property type="protein sequence ID" value="WHX51254.1"/>
    <property type="molecule type" value="Genomic_DNA"/>
</dbReference>
<name>A0AA95I621_9BACL</name>
<dbReference type="InterPro" id="IPR024775">
    <property type="entry name" value="DinB-like"/>
</dbReference>
<dbReference type="AlphaFoldDB" id="A0AA95I621"/>
<dbReference type="RefSeq" id="WP_283928226.1">
    <property type="nucleotide sequence ID" value="NZ_CP126084.1"/>
</dbReference>
<proteinExistence type="predicted"/>
<organism evidence="2 3">
    <name type="scientific">Paenibacillus woosongensis</name>
    <dbReference type="NCBI Taxonomy" id="307580"/>
    <lineage>
        <taxon>Bacteria</taxon>
        <taxon>Bacillati</taxon>
        <taxon>Bacillota</taxon>
        <taxon>Bacilli</taxon>
        <taxon>Bacillales</taxon>
        <taxon>Paenibacillaceae</taxon>
        <taxon>Paenibacillus</taxon>
    </lineage>
</organism>
<gene>
    <name evidence="2" type="ORF">QNH46_11695</name>
</gene>
<dbReference type="SUPFAM" id="SSF109854">
    <property type="entry name" value="DinB/YfiT-like putative metalloenzymes"/>
    <property type="match status" value="1"/>
</dbReference>
<evidence type="ECO:0000313" key="3">
    <source>
        <dbReference type="Proteomes" id="UP001177943"/>
    </source>
</evidence>